<sequence>MSRQLTARSSLESLRKEAKRWLKALRAGDADAYRRLIAAVPASPAEPALRDVQLALAREYGFPGWTALSQAVEDVRRSHAERVELVLRSADWGGDHATGRRLLSHWPEIGRGSLYAAVATGDLTEVRRWLAADPAAANRKGGPLDREPLLYLAYSRLPARDLHGPEIAQLLLDHGADPDARWIGPWGEPAFTVLTGLIGEGEGDQPPHPQAKAIAALLIERGADPFDPQALYNTSITRDETDWLEYLWLQSERRGRLGAWRTVEAAAIGGNIPLSVLDYLLGNAVAQDHRRRARWLLLRGADPNSRHAYSKRPQREESLIRGHTEMARLLERHGAKTTALEGRSAYQAACMALDHEAAQALVREHPDYLRDPEPMLTAARAGRADVVALLLDLGVDVDVADEIEQRGLHVAVAGGSLEVVKLLVAHGADIDRPTTSVGGGAMGYAAHFGRREIATFLAPLSRDVLELTYLGFKDRLAELFAGDPDLVNVRRGAPGWTPLFTLPPDEADAMELAAFLLDRGADPTIRDSVDGLTAEEAWRRNGFVELADFLREQSIMRSRQMKG</sequence>
<comment type="caution">
    <text evidence="4">The sequence shown here is derived from an EMBL/GenBank/DDBJ whole genome shotgun (WGS) entry which is preliminary data.</text>
</comment>
<organism evidence="4 5">
    <name type="scientific">Rhodanobacter denitrificans</name>
    <dbReference type="NCBI Taxonomy" id="666685"/>
    <lineage>
        <taxon>Bacteria</taxon>
        <taxon>Pseudomonadati</taxon>
        <taxon>Pseudomonadota</taxon>
        <taxon>Gammaproteobacteria</taxon>
        <taxon>Lysobacterales</taxon>
        <taxon>Rhodanobacteraceae</taxon>
        <taxon>Rhodanobacter</taxon>
    </lineage>
</organism>
<proteinExistence type="predicted"/>
<evidence type="ECO:0000313" key="4">
    <source>
        <dbReference type="EMBL" id="PZQ13967.1"/>
    </source>
</evidence>
<dbReference type="EMBL" id="QFPO01000008">
    <property type="protein sequence ID" value="PZQ13967.1"/>
    <property type="molecule type" value="Genomic_DNA"/>
</dbReference>
<evidence type="ECO:0000256" key="1">
    <source>
        <dbReference type="ARBA" id="ARBA00022737"/>
    </source>
</evidence>
<name>A0A2W5M2L6_9GAMM</name>
<evidence type="ECO:0000256" key="2">
    <source>
        <dbReference type="ARBA" id="ARBA00023043"/>
    </source>
</evidence>
<dbReference type="SUPFAM" id="SSF48403">
    <property type="entry name" value="Ankyrin repeat"/>
    <property type="match status" value="1"/>
</dbReference>
<gene>
    <name evidence="4" type="ORF">DI564_10370</name>
</gene>
<evidence type="ECO:0000313" key="5">
    <source>
        <dbReference type="Proteomes" id="UP000249046"/>
    </source>
</evidence>
<dbReference type="InterPro" id="IPR036770">
    <property type="entry name" value="Ankyrin_rpt-contain_sf"/>
</dbReference>
<accession>A0A2W5M2L6</accession>
<dbReference type="PANTHER" id="PTHR24123">
    <property type="entry name" value="ANKYRIN REPEAT-CONTAINING"/>
    <property type="match status" value="1"/>
</dbReference>
<dbReference type="PROSITE" id="PS50088">
    <property type="entry name" value="ANK_REPEAT"/>
    <property type="match status" value="2"/>
</dbReference>
<dbReference type="PROSITE" id="PS50297">
    <property type="entry name" value="ANK_REP_REGION"/>
    <property type="match status" value="2"/>
</dbReference>
<keyword evidence="1" id="KW-0677">Repeat</keyword>
<feature type="repeat" description="ANK" evidence="3">
    <location>
        <begin position="408"/>
        <end position="435"/>
    </location>
</feature>
<dbReference type="AlphaFoldDB" id="A0A2W5M2L6"/>
<dbReference type="Proteomes" id="UP000249046">
    <property type="component" value="Unassembled WGS sequence"/>
</dbReference>
<evidence type="ECO:0000256" key="3">
    <source>
        <dbReference type="PROSITE-ProRule" id="PRU00023"/>
    </source>
</evidence>
<reference evidence="4 5" key="1">
    <citation type="submission" date="2017-08" db="EMBL/GenBank/DDBJ databases">
        <title>Infants hospitalized years apart are colonized by the same room-sourced microbial strains.</title>
        <authorList>
            <person name="Brooks B."/>
            <person name="Olm M.R."/>
            <person name="Firek B.A."/>
            <person name="Baker R."/>
            <person name="Thomas B.C."/>
            <person name="Morowitz M.J."/>
            <person name="Banfield J.F."/>
        </authorList>
    </citation>
    <scope>NUCLEOTIDE SEQUENCE [LARGE SCALE GENOMIC DNA]</scope>
    <source>
        <strain evidence="4">S2_005_003_R2_42</strain>
    </source>
</reference>
<dbReference type="SMART" id="SM00248">
    <property type="entry name" value="ANK"/>
    <property type="match status" value="5"/>
</dbReference>
<protein>
    <submittedName>
        <fullName evidence="4">Uncharacterized protein</fullName>
    </submittedName>
</protein>
<dbReference type="InterPro" id="IPR051165">
    <property type="entry name" value="Multifunctional_ANK_Repeat"/>
</dbReference>
<dbReference type="PANTHER" id="PTHR24123:SF33">
    <property type="entry name" value="PROTEIN HOS4"/>
    <property type="match status" value="1"/>
</dbReference>
<keyword evidence="2 3" id="KW-0040">ANK repeat</keyword>
<dbReference type="Pfam" id="PF12796">
    <property type="entry name" value="Ank_2"/>
    <property type="match status" value="1"/>
</dbReference>
<dbReference type="InterPro" id="IPR002110">
    <property type="entry name" value="Ankyrin_rpt"/>
</dbReference>
<dbReference type="Gene3D" id="1.25.40.20">
    <property type="entry name" value="Ankyrin repeat-containing domain"/>
    <property type="match status" value="2"/>
</dbReference>
<feature type="repeat" description="ANK" evidence="3">
    <location>
        <begin position="370"/>
        <end position="402"/>
    </location>
</feature>